<gene>
    <name evidence="1" type="ORF">FSB_LOCUS8643</name>
</gene>
<protein>
    <submittedName>
        <fullName evidence="1">Uncharacterized protein</fullName>
    </submittedName>
</protein>
<reference evidence="1" key="1">
    <citation type="submission" date="2018-02" db="EMBL/GenBank/DDBJ databases">
        <authorList>
            <person name="Cohen D.B."/>
            <person name="Kent A.D."/>
        </authorList>
    </citation>
    <scope>NUCLEOTIDE SEQUENCE</scope>
</reference>
<accession>A0A2N9F1K6</accession>
<sequence length="146" mass="15450">MVDRHSWSPDVVPFSRIGVGKPPFWASKGAAALERVNIVSDTFSGAWRRVISSMEVFPPYNDRSGGDLSIGGGLGPKLGSSEIAPVHAIMPGNAVPTDGANVGGQNSSSHLFLGSKPHVRALAWLGVKWENDARFTVVRPMGPTST</sequence>
<dbReference type="EMBL" id="OIVN01000469">
    <property type="protein sequence ID" value="SPC80761.1"/>
    <property type="molecule type" value="Genomic_DNA"/>
</dbReference>
<name>A0A2N9F1K6_FAGSY</name>
<organism evidence="1">
    <name type="scientific">Fagus sylvatica</name>
    <name type="common">Beechnut</name>
    <dbReference type="NCBI Taxonomy" id="28930"/>
    <lineage>
        <taxon>Eukaryota</taxon>
        <taxon>Viridiplantae</taxon>
        <taxon>Streptophyta</taxon>
        <taxon>Embryophyta</taxon>
        <taxon>Tracheophyta</taxon>
        <taxon>Spermatophyta</taxon>
        <taxon>Magnoliopsida</taxon>
        <taxon>eudicotyledons</taxon>
        <taxon>Gunneridae</taxon>
        <taxon>Pentapetalae</taxon>
        <taxon>rosids</taxon>
        <taxon>fabids</taxon>
        <taxon>Fagales</taxon>
        <taxon>Fagaceae</taxon>
        <taxon>Fagus</taxon>
    </lineage>
</organism>
<dbReference type="AlphaFoldDB" id="A0A2N9F1K6"/>
<evidence type="ECO:0000313" key="1">
    <source>
        <dbReference type="EMBL" id="SPC80761.1"/>
    </source>
</evidence>
<proteinExistence type="predicted"/>